<proteinExistence type="predicted"/>
<evidence type="ECO:0000313" key="10">
    <source>
        <dbReference type="EMBL" id="MBK7952794.1"/>
    </source>
</evidence>
<keyword evidence="5" id="KW-0680">Restriction system</keyword>
<dbReference type="GO" id="GO:0009307">
    <property type="term" value="P:DNA restriction-modification system"/>
    <property type="evidence" value="ECO:0007669"/>
    <property type="project" value="UniProtKB-KW"/>
</dbReference>
<dbReference type="Gene3D" id="3.40.50.150">
    <property type="entry name" value="Vaccinia Virus protein VP39"/>
    <property type="match status" value="1"/>
</dbReference>
<dbReference type="Proteomes" id="UP000706151">
    <property type="component" value="Unassembled WGS sequence"/>
</dbReference>
<evidence type="ECO:0000256" key="8">
    <source>
        <dbReference type="SAM" id="MobiDB-lite"/>
    </source>
</evidence>
<dbReference type="SUPFAM" id="SSF53335">
    <property type="entry name" value="S-adenosyl-L-methionine-dependent methyltransferases"/>
    <property type="match status" value="1"/>
</dbReference>
<evidence type="ECO:0000256" key="2">
    <source>
        <dbReference type="ARBA" id="ARBA00022603"/>
    </source>
</evidence>
<dbReference type="EC" id="2.1.1.72" evidence="1"/>
<comment type="caution">
    <text evidence="10">The sequence shown here is derived from an EMBL/GenBank/DDBJ whole genome shotgun (WGS) entry which is preliminary data.</text>
</comment>
<feature type="compositionally biased region" description="Basic residues" evidence="8">
    <location>
        <begin position="430"/>
        <end position="439"/>
    </location>
</feature>
<keyword evidence="4" id="KW-0949">S-adenosyl-L-methionine</keyword>
<evidence type="ECO:0000256" key="5">
    <source>
        <dbReference type="ARBA" id="ARBA00022747"/>
    </source>
</evidence>
<dbReference type="GO" id="GO:0032259">
    <property type="term" value="P:methylation"/>
    <property type="evidence" value="ECO:0007669"/>
    <property type="project" value="UniProtKB-KW"/>
</dbReference>
<accession>A0A935T7L1</accession>
<dbReference type="PRINTS" id="PR00507">
    <property type="entry name" value="N12N6MTFRASE"/>
</dbReference>
<keyword evidence="3" id="KW-0808">Transferase</keyword>
<dbReference type="EMBL" id="JADJOT010000002">
    <property type="protein sequence ID" value="MBK7952794.1"/>
    <property type="molecule type" value="Genomic_DNA"/>
</dbReference>
<evidence type="ECO:0000256" key="7">
    <source>
        <dbReference type="ARBA" id="ARBA00047942"/>
    </source>
</evidence>
<dbReference type="CDD" id="cd02440">
    <property type="entry name" value="AdoMet_MTases"/>
    <property type="match status" value="1"/>
</dbReference>
<feature type="region of interest" description="Disordered" evidence="8">
    <location>
        <begin position="417"/>
        <end position="439"/>
    </location>
</feature>
<dbReference type="Pfam" id="PF07669">
    <property type="entry name" value="Eco57I"/>
    <property type="match status" value="1"/>
</dbReference>
<evidence type="ECO:0000256" key="3">
    <source>
        <dbReference type="ARBA" id="ARBA00022679"/>
    </source>
</evidence>
<reference evidence="10 11" key="1">
    <citation type="submission" date="2020-10" db="EMBL/GenBank/DDBJ databases">
        <title>Connecting structure to function with the recovery of over 1000 high-quality activated sludge metagenome-assembled genomes encoding full-length rRNA genes using long-read sequencing.</title>
        <authorList>
            <person name="Singleton C.M."/>
            <person name="Petriglieri F."/>
            <person name="Kristensen J.M."/>
            <person name="Kirkegaard R.H."/>
            <person name="Michaelsen T.Y."/>
            <person name="Andersen M.H."/>
            <person name="Karst S.M."/>
            <person name="Dueholm M.S."/>
            <person name="Nielsen P.H."/>
            <person name="Albertsen M."/>
        </authorList>
    </citation>
    <scope>NUCLEOTIDE SEQUENCE [LARGE SCALE GENOMIC DNA]</scope>
    <source>
        <strain evidence="10">Fred_18-Q3-R57-64_BAT3C.720</strain>
    </source>
</reference>
<name>A0A935T7L1_9PROT</name>
<protein>
    <recommendedName>
        <fullName evidence="1">site-specific DNA-methyltransferase (adenine-specific)</fullName>
        <ecNumber evidence="1">2.1.1.72</ecNumber>
    </recommendedName>
</protein>
<organism evidence="10 11">
    <name type="scientific">Candidatus Accumulibacter affinis</name>
    <dbReference type="NCBI Taxonomy" id="2954384"/>
    <lineage>
        <taxon>Bacteria</taxon>
        <taxon>Pseudomonadati</taxon>
        <taxon>Pseudomonadota</taxon>
        <taxon>Betaproteobacteria</taxon>
        <taxon>Candidatus Accumulibacter</taxon>
    </lineage>
</organism>
<evidence type="ECO:0000313" key="11">
    <source>
        <dbReference type="Proteomes" id="UP000706151"/>
    </source>
</evidence>
<dbReference type="GO" id="GO:0009007">
    <property type="term" value="F:site-specific DNA-methyltransferase (adenine-specific) activity"/>
    <property type="evidence" value="ECO:0007669"/>
    <property type="project" value="UniProtKB-EC"/>
</dbReference>
<dbReference type="InterPro" id="IPR029063">
    <property type="entry name" value="SAM-dependent_MTases_sf"/>
</dbReference>
<dbReference type="InterPro" id="IPR011639">
    <property type="entry name" value="MethylTrfase_TaqI-like_dom"/>
</dbReference>
<dbReference type="InterPro" id="IPR002052">
    <property type="entry name" value="DNA_methylase_N6_adenine_CS"/>
</dbReference>
<gene>
    <name evidence="10" type="ORF">IPK02_01875</name>
</gene>
<dbReference type="AlphaFoldDB" id="A0A935T7L1"/>
<keyword evidence="2 10" id="KW-0489">Methyltransferase</keyword>
<dbReference type="GO" id="GO:0003677">
    <property type="term" value="F:DNA binding"/>
    <property type="evidence" value="ECO:0007669"/>
    <property type="project" value="UniProtKB-KW"/>
</dbReference>
<evidence type="ECO:0000256" key="1">
    <source>
        <dbReference type="ARBA" id="ARBA00011900"/>
    </source>
</evidence>
<comment type="catalytic activity">
    <reaction evidence="7">
        <text>a 2'-deoxyadenosine in DNA + S-adenosyl-L-methionine = an N(6)-methyl-2'-deoxyadenosine in DNA + S-adenosyl-L-homocysteine + H(+)</text>
        <dbReference type="Rhea" id="RHEA:15197"/>
        <dbReference type="Rhea" id="RHEA-COMP:12418"/>
        <dbReference type="Rhea" id="RHEA-COMP:12419"/>
        <dbReference type="ChEBI" id="CHEBI:15378"/>
        <dbReference type="ChEBI" id="CHEBI:57856"/>
        <dbReference type="ChEBI" id="CHEBI:59789"/>
        <dbReference type="ChEBI" id="CHEBI:90615"/>
        <dbReference type="ChEBI" id="CHEBI:90616"/>
        <dbReference type="EC" id="2.1.1.72"/>
    </reaction>
</comment>
<dbReference type="PANTHER" id="PTHR33841:SF6">
    <property type="entry name" value="TYPE II METHYLTRANSFERASE M.HINDII"/>
    <property type="match status" value="1"/>
</dbReference>
<sequence>MSVTSPESIDCDINHLGQVFTPPAVVDAMLALVRNCGRVLEPACGDGAFLQHFPFALGIEIDARHAPAGARVMDFFELPESESFATIIGNPPYVRYQDIVAETRRHARHSVLDGRANLYLFFIEKCLRHLAPGGELVFITPRDFVKATSAVPLNRLLHTAGTITDFVDLGDSRLFDGATPNCAIWRFERDNFSRRTRYAVHGVADGLAGMTRLQWEERHFVESGGHLLFTRGDYALQLADIAFVKVGAVSGADDLYANEEYGNRSFVCSATLTTGDTRRMLWCEPGQPPPAVLLPHKDRLIARRIRPFDESNWWNWGRGYHQSVQPRVYVNCKTRRPQPFFVHRCTHYDGAVLAIFPRDQAVDVQALAAALNAVDWADLGFVCDGRFLFTQRSLEQTPLPECLRAFLPGDGVRSQANLPLRQPLSPSISQRRKAPMGRK</sequence>
<dbReference type="PANTHER" id="PTHR33841">
    <property type="entry name" value="DNA METHYLTRANSFERASE YEEA-RELATED"/>
    <property type="match status" value="1"/>
</dbReference>
<feature type="domain" description="Type II methyltransferase M.TaqI-like" evidence="9">
    <location>
        <begin position="74"/>
        <end position="175"/>
    </location>
</feature>
<dbReference type="PROSITE" id="PS00092">
    <property type="entry name" value="N6_MTASE"/>
    <property type="match status" value="1"/>
</dbReference>
<evidence type="ECO:0000256" key="6">
    <source>
        <dbReference type="ARBA" id="ARBA00023125"/>
    </source>
</evidence>
<keyword evidence="6" id="KW-0238">DNA-binding</keyword>
<dbReference type="InterPro" id="IPR050953">
    <property type="entry name" value="N4_N6_ade-DNA_methylase"/>
</dbReference>
<evidence type="ECO:0000259" key="9">
    <source>
        <dbReference type="Pfam" id="PF07669"/>
    </source>
</evidence>
<evidence type="ECO:0000256" key="4">
    <source>
        <dbReference type="ARBA" id="ARBA00022691"/>
    </source>
</evidence>